<sequence length="161" mass="18333">MIIVEESHPKAPGVSQSVEDKEALRIVKSSVYKDGHYEVPLPWRTAERLPDNCRLARSRLQYIRRRFAKDLTLLARRRERINNSIIMGYLEPVSAHQSKSGGERKWYLTHHPVLTPRKPGQLRVVLDCAAKFKGVSLNDRLCKGPDTTASLTGVLSRFLSE</sequence>
<dbReference type="EMBL" id="KL596819">
    <property type="protein sequence ID" value="KER24198.1"/>
    <property type="molecule type" value="Genomic_DNA"/>
</dbReference>
<dbReference type="PANTHER" id="PTHR47331">
    <property type="entry name" value="PHD-TYPE DOMAIN-CONTAINING PROTEIN"/>
    <property type="match status" value="1"/>
</dbReference>
<dbReference type="Proteomes" id="UP000054324">
    <property type="component" value="Unassembled WGS sequence"/>
</dbReference>
<accession>A0A074ZAS4</accession>
<keyword evidence="2" id="KW-1185">Reference proteome</keyword>
<reference evidence="1 2" key="1">
    <citation type="submission" date="2013-11" db="EMBL/GenBank/DDBJ databases">
        <title>Opisthorchis viverrini - life in the bile duct.</title>
        <authorList>
            <person name="Young N.D."/>
            <person name="Nagarajan N."/>
            <person name="Lin S.J."/>
            <person name="Korhonen P.K."/>
            <person name="Jex A.R."/>
            <person name="Hall R.S."/>
            <person name="Safavi-Hemami H."/>
            <person name="Kaewkong W."/>
            <person name="Bertrand D."/>
            <person name="Gao S."/>
            <person name="Seet Q."/>
            <person name="Wongkham S."/>
            <person name="Teh B.T."/>
            <person name="Wongkham C."/>
            <person name="Intapan P.M."/>
            <person name="Maleewong W."/>
            <person name="Yang X."/>
            <person name="Hu M."/>
            <person name="Wang Z."/>
            <person name="Hofmann A."/>
            <person name="Sternberg P.W."/>
            <person name="Tan P."/>
            <person name="Wang J."/>
            <person name="Gasser R.B."/>
        </authorList>
    </citation>
    <scope>NUCLEOTIDE SEQUENCE [LARGE SCALE GENOMIC DNA]</scope>
</reference>
<dbReference type="GeneID" id="20322268"/>
<proteinExistence type="predicted"/>
<dbReference type="STRING" id="6198.A0A074ZAS4"/>
<evidence type="ECO:0000313" key="1">
    <source>
        <dbReference type="EMBL" id="KER24198.1"/>
    </source>
</evidence>
<name>A0A074ZAS4_OPIVI</name>
<dbReference type="KEGG" id="ovi:T265_08089"/>
<dbReference type="AlphaFoldDB" id="A0A074ZAS4"/>
<evidence type="ECO:0000313" key="2">
    <source>
        <dbReference type="Proteomes" id="UP000054324"/>
    </source>
</evidence>
<gene>
    <name evidence="1" type="ORF">T265_08089</name>
</gene>
<organism evidence="1 2">
    <name type="scientific">Opisthorchis viverrini</name>
    <name type="common">Southeast Asian liver fluke</name>
    <dbReference type="NCBI Taxonomy" id="6198"/>
    <lineage>
        <taxon>Eukaryota</taxon>
        <taxon>Metazoa</taxon>
        <taxon>Spiralia</taxon>
        <taxon>Lophotrochozoa</taxon>
        <taxon>Platyhelminthes</taxon>
        <taxon>Trematoda</taxon>
        <taxon>Digenea</taxon>
        <taxon>Opisthorchiida</taxon>
        <taxon>Opisthorchiata</taxon>
        <taxon>Opisthorchiidae</taxon>
        <taxon>Opisthorchis</taxon>
    </lineage>
</organism>
<dbReference type="OrthoDB" id="10059837at2759"/>
<dbReference type="PANTHER" id="PTHR47331:SF1">
    <property type="entry name" value="GAG-LIKE PROTEIN"/>
    <property type="match status" value="1"/>
</dbReference>
<dbReference type="RefSeq" id="XP_009172052.1">
    <property type="nucleotide sequence ID" value="XM_009173788.1"/>
</dbReference>
<protein>
    <submittedName>
        <fullName evidence="1">Uncharacterized protein</fullName>
    </submittedName>
</protein>
<dbReference type="CTD" id="20322268"/>